<sequence length="119" mass="13303">MTHNHQVEAEDRVRAAMQQLLAGPVPEGLKCDVKSLCTLAGVPRATLYRTYPHLKAEFDRQRTTAREAGQQPDPRLAQIERLKAEVATLRERLSRKNAQLDALKQLQAEALSASQLSTM</sequence>
<accession>A0ABW2WMD7</accession>
<evidence type="ECO:0000313" key="3">
    <source>
        <dbReference type="Proteomes" id="UP001596915"/>
    </source>
</evidence>
<evidence type="ECO:0000313" key="2">
    <source>
        <dbReference type="EMBL" id="MFD0622539.1"/>
    </source>
</evidence>
<proteinExistence type="predicted"/>
<feature type="coiled-coil region" evidence="1">
    <location>
        <begin position="79"/>
        <end position="106"/>
    </location>
</feature>
<dbReference type="EMBL" id="JBHTGL010000008">
    <property type="protein sequence ID" value="MFD0622539.1"/>
    <property type="molecule type" value="Genomic_DNA"/>
</dbReference>
<protein>
    <recommendedName>
        <fullName evidence="4">Transposase</fullName>
    </recommendedName>
</protein>
<evidence type="ECO:0000256" key="1">
    <source>
        <dbReference type="SAM" id="Coils"/>
    </source>
</evidence>
<keyword evidence="3" id="KW-1185">Reference proteome</keyword>
<reference evidence="3" key="1">
    <citation type="journal article" date="2019" name="Int. J. Syst. Evol. Microbiol.">
        <title>The Global Catalogue of Microorganisms (GCM) 10K type strain sequencing project: providing services to taxonomists for standard genome sequencing and annotation.</title>
        <authorList>
            <consortium name="The Broad Institute Genomics Platform"/>
            <consortium name="The Broad Institute Genome Sequencing Center for Infectious Disease"/>
            <person name="Wu L."/>
            <person name="Ma J."/>
        </authorList>
    </citation>
    <scope>NUCLEOTIDE SEQUENCE [LARGE SCALE GENOMIC DNA]</scope>
    <source>
        <strain evidence="3">JCM 12607</strain>
    </source>
</reference>
<gene>
    <name evidence="2" type="ORF">ACFQ2K_06535</name>
</gene>
<dbReference type="Proteomes" id="UP001596915">
    <property type="component" value="Unassembled WGS sequence"/>
</dbReference>
<comment type="caution">
    <text evidence="2">The sequence shown here is derived from an EMBL/GenBank/DDBJ whole genome shotgun (WGS) entry which is preliminary data.</text>
</comment>
<organism evidence="2 3">
    <name type="scientific">Streptomyces sanglieri</name>
    <dbReference type="NCBI Taxonomy" id="193460"/>
    <lineage>
        <taxon>Bacteria</taxon>
        <taxon>Bacillati</taxon>
        <taxon>Actinomycetota</taxon>
        <taxon>Actinomycetes</taxon>
        <taxon>Kitasatosporales</taxon>
        <taxon>Streptomycetaceae</taxon>
        <taxon>Streptomyces</taxon>
    </lineage>
</organism>
<name>A0ABW2WMD7_9ACTN</name>
<evidence type="ECO:0008006" key="4">
    <source>
        <dbReference type="Google" id="ProtNLM"/>
    </source>
</evidence>
<keyword evidence="1" id="KW-0175">Coiled coil</keyword>